<feature type="domain" description="Staygreen protein" evidence="16">
    <location>
        <begin position="644"/>
        <end position="795"/>
    </location>
</feature>
<dbReference type="InterPro" id="IPR031595">
    <property type="entry name" value="PRORP_C"/>
</dbReference>
<evidence type="ECO:0000256" key="15">
    <source>
        <dbReference type="SAM" id="MobiDB-lite"/>
    </source>
</evidence>
<dbReference type="AlphaFoldDB" id="A0A8J5T250"/>
<evidence type="ECO:0000256" key="1">
    <source>
        <dbReference type="ARBA" id="ARBA00000928"/>
    </source>
</evidence>
<evidence type="ECO:0000313" key="20">
    <source>
        <dbReference type="Proteomes" id="UP000729402"/>
    </source>
</evidence>
<name>A0A8J5T250_ZIZPA</name>
<keyword evidence="7" id="KW-0479">Metal-binding</keyword>
<evidence type="ECO:0000256" key="2">
    <source>
        <dbReference type="ARBA" id="ARBA00001946"/>
    </source>
</evidence>
<feature type="region of interest" description="Disordered" evidence="15">
    <location>
        <begin position="27"/>
        <end position="74"/>
    </location>
</feature>
<sequence>MRLAAAALRPAATFLFPLPRRPTALRRSSLPFARPRLHSTTPAPMPPPSPPPLNEGKAAARRRSRDSPEGRLRHRLDTCSRDNDLPTALSLYDAALSPSSHVPLSVHHYNCLLYLCSNAASSSPDAAQRGFDIFARMEADGVEPNEATLTSVARLAAARSDPTMAFSIVRRMAAAGTPPRLRTYGPALFAYCDAGDADGASEVEAHMDASGVVPEEPELAALLRVNAAGGRVDQVYRLLHRARVLLRQVNNATAQLLESWFASDAASDAGLDDWDAGKVKEAMLKGGGGWHGQGWLGKGQWSVGRSEMDKDGTCQRCGEKLVCIDIDPSETENFAKSLTQLAIKREIKDNFLKFQQWLCQHGPFDAVIDAANVGLYNRNDFSFSDVNYVVNGIQRITKSKKLPLIILHKKRVNGGPAKLPHNQKLLERWQRAGALYATPPGSNDDWYWLYAAVSCRSLLVTNDEMRDHLFQLLGTSFFPRWKEKHQVRLTLSGSGRNLQLPPPYSIVIQESEEGSWHVPTTSDDDIEKPRQWICANRKTSGSSSQEFASEHGVNGKLLPLSLVNHRMGAGALGCSHKRSQASSLSLSHPLSSMMASRSAVLCFSAAATARSRHRRFLAVSCDARASDLLYSSLAAKLLGPPTSFDAGKLTVDFAHGHSHSHSHSQRGATAFPRAYTLTHCDFTANLTLAVSDNIAADRLRADDVFAEWKQQDAGVMALHVHCFVSGTNLLQGLAAGFRYYVFSKELPLVLQAVVHGDALLFAEQPELLEAKVWVHFHSSSNKYNRLECWGPLREAAKRHSLQLENAITKGKRRRRWATPDTIFSTLLAFLL</sequence>
<dbReference type="GO" id="GO:0001682">
    <property type="term" value="P:tRNA 5'-leader removal"/>
    <property type="evidence" value="ECO:0007669"/>
    <property type="project" value="UniProtKB-ARBA"/>
</dbReference>
<keyword evidence="9" id="KW-0378">Hydrolase</keyword>
<feature type="domain" description="PRORP" evidence="17">
    <location>
        <begin position="308"/>
        <end position="534"/>
    </location>
</feature>
<reference evidence="19" key="2">
    <citation type="submission" date="2021-02" db="EMBL/GenBank/DDBJ databases">
        <authorList>
            <person name="Kimball J.A."/>
            <person name="Haas M.W."/>
            <person name="Macchietto M."/>
            <person name="Kono T."/>
            <person name="Duquette J."/>
            <person name="Shao M."/>
        </authorList>
    </citation>
    <scope>NUCLEOTIDE SEQUENCE</scope>
    <source>
        <tissue evidence="19">Fresh leaf tissue</tissue>
    </source>
</reference>
<evidence type="ECO:0000256" key="14">
    <source>
        <dbReference type="ARBA" id="ARBA00023211"/>
    </source>
</evidence>
<keyword evidence="10" id="KW-0862">Zinc</keyword>
<evidence type="ECO:0000313" key="19">
    <source>
        <dbReference type="EMBL" id="KAG8066849.1"/>
    </source>
</evidence>
<evidence type="ECO:0000259" key="18">
    <source>
        <dbReference type="Pfam" id="PF17177"/>
    </source>
</evidence>
<dbReference type="InterPro" id="IPR024438">
    <property type="entry name" value="Staygreen"/>
</dbReference>
<dbReference type="FunFam" id="1.25.40.10:FF:000339">
    <property type="entry name" value="Proteinaceous RNase P 1, chloroplastic/mitochondrial"/>
    <property type="match status" value="1"/>
</dbReference>
<dbReference type="Pfam" id="PF17177">
    <property type="entry name" value="PPR_long"/>
    <property type="match status" value="1"/>
</dbReference>
<evidence type="ECO:0000256" key="13">
    <source>
        <dbReference type="ARBA" id="ARBA00023128"/>
    </source>
</evidence>
<evidence type="ECO:0000256" key="3">
    <source>
        <dbReference type="ARBA" id="ARBA00004173"/>
    </source>
</evidence>
<accession>A0A8J5T250</accession>
<keyword evidence="13" id="KW-0496">Mitochondrion</keyword>
<dbReference type="PANTHER" id="PTHR13547">
    <property type="match status" value="1"/>
</dbReference>
<comment type="similarity">
    <text evidence="4">Belongs to the PPR family. P subfamily.</text>
</comment>
<evidence type="ECO:0000256" key="10">
    <source>
        <dbReference type="ARBA" id="ARBA00022833"/>
    </source>
</evidence>
<evidence type="ECO:0000256" key="8">
    <source>
        <dbReference type="ARBA" id="ARBA00022737"/>
    </source>
</evidence>
<evidence type="ECO:0000256" key="12">
    <source>
        <dbReference type="ARBA" id="ARBA00022946"/>
    </source>
</evidence>
<evidence type="ECO:0000259" key="17">
    <source>
        <dbReference type="Pfam" id="PF16953"/>
    </source>
</evidence>
<dbReference type="EMBL" id="JAAALK010000285">
    <property type="protein sequence ID" value="KAG8066849.1"/>
    <property type="molecule type" value="Genomic_DNA"/>
</dbReference>
<evidence type="ECO:0000256" key="5">
    <source>
        <dbReference type="ARBA" id="ARBA00012179"/>
    </source>
</evidence>
<feature type="compositionally biased region" description="Pro residues" evidence="15">
    <location>
        <begin position="43"/>
        <end position="53"/>
    </location>
</feature>
<dbReference type="Pfam" id="PF12638">
    <property type="entry name" value="Staygreen"/>
    <property type="match status" value="1"/>
</dbReference>
<comment type="catalytic activity">
    <reaction evidence="1">
        <text>Endonucleolytic cleavage of RNA, removing 5'-extranucleotides from tRNA precursor.</text>
        <dbReference type="EC" id="3.1.26.5"/>
    </reaction>
</comment>
<evidence type="ECO:0000256" key="9">
    <source>
        <dbReference type="ARBA" id="ARBA00022801"/>
    </source>
</evidence>
<evidence type="ECO:0000256" key="4">
    <source>
        <dbReference type="ARBA" id="ARBA00007626"/>
    </source>
</evidence>
<protein>
    <recommendedName>
        <fullName evidence="5">ribonuclease P</fullName>
        <ecNumber evidence="5">3.1.26.5</ecNumber>
    </recommendedName>
</protein>
<evidence type="ECO:0000259" key="16">
    <source>
        <dbReference type="Pfam" id="PF12638"/>
    </source>
</evidence>
<feature type="domain" description="PROP1-like PPR" evidence="18">
    <location>
        <begin position="61"/>
        <end position="267"/>
    </location>
</feature>
<comment type="caution">
    <text evidence="19">The sequence shown here is derived from an EMBL/GenBank/DDBJ whole genome shotgun (WGS) entry which is preliminary data.</text>
</comment>
<keyword evidence="20" id="KW-1185">Reference proteome</keyword>
<dbReference type="EC" id="3.1.26.5" evidence="5"/>
<dbReference type="FunFam" id="3.40.50.11980:FF:000002">
    <property type="entry name" value="Proteinaceous RNase P 2"/>
    <property type="match status" value="1"/>
</dbReference>
<gene>
    <name evidence="19" type="ORF">GUJ93_ZPchr0004g39021</name>
</gene>
<proteinExistence type="inferred from homology"/>
<dbReference type="GO" id="GO:0005739">
    <property type="term" value="C:mitochondrion"/>
    <property type="evidence" value="ECO:0007669"/>
    <property type="project" value="UniProtKB-SubCell"/>
</dbReference>
<dbReference type="PANTHER" id="PTHR13547:SF1">
    <property type="entry name" value="MITOCHONDRIAL RIBONUCLEASE P CATALYTIC SUBUNIT"/>
    <property type="match status" value="1"/>
</dbReference>
<dbReference type="OrthoDB" id="46913at2759"/>
<dbReference type="GO" id="GO:0004526">
    <property type="term" value="F:ribonuclease P activity"/>
    <property type="evidence" value="ECO:0007669"/>
    <property type="project" value="UniProtKB-EC"/>
</dbReference>
<dbReference type="GO" id="GO:0046872">
    <property type="term" value="F:metal ion binding"/>
    <property type="evidence" value="ECO:0007669"/>
    <property type="project" value="UniProtKB-KW"/>
</dbReference>
<dbReference type="Proteomes" id="UP000729402">
    <property type="component" value="Unassembled WGS sequence"/>
</dbReference>
<keyword evidence="6" id="KW-0819">tRNA processing</keyword>
<dbReference type="InterPro" id="IPR033443">
    <property type="entry name" value="PROP1-like_PPR_dom"/>
</dbReference>
<keyword evidence="12" id="KW-0809">Transit peptide</keyword>
<evidence type="ECO:0000256" key="6">
    <source>
        <dbReference type="ARBA" id="ARBA00022694"/>
    </source>
</evidence>
<evidence type="ECO:0000256" key="7">
    <source>
        <dbReference type="ARBA" id="ARBA00022723"/>
    </source>
</evidence>
<keyword evidence="8" id="KW-0677">Repeat</keyword>
<organism evidence="19 20">
    <name type="scientific">Zizania palustris</name>
    <name type="common">Northern wild rice</name>
    <dbReference type="NCBI Taxonomy" id="103762"/>
    <lineage>
        <taxon>Eukaryota</taxon>
        <taxon>Viridiplantae</taxon>
        <taxon>Streptophyta</taxon>
        <taxon>Embryophyta</taxon>
        <taxon>Tracheophyta</taxon>
        <taxon>Spermatophyta</taxon>
        <taxon>Magnoliopsida</taxon>
        <taxon>Liliopsida</taxon>
        <taxon>Poales</taxon>
        <taxon>Poaceae</taxon>
        <taxon>BOP clade</taxon>
        <taxon>Oryzoideae</taxon>
        <taxon>Oryzeae</taxon>
        <taxon>Zizaniinae</taxon>
        <taxon>Zizania</taxon>
    </lineage>
</organism>
<feature type="compositionally biased region" description="Basic and acidic residues" evidence="15">
    <location>
        <begin position="65"/>
        <end position="74"/>
    </location>
</feature>
<keyword evidence="11" id="KW-0460">Magnesium</keyword>
<keyword evidence="14" id="KW-0464">Manganese</keyword>
<comment type="subcellular location">
    <subcellularLocation>
        <location evidence="3">Mitochondrion</location>
    </subcellularLocation>
</comment>
<comment type="cofactor">
    <cofactor evidence="2">
        <name>Mg(2+)</name>
        <dbReference type="ChEBI" id="CHEBI:18420"/>
    </cofactor>
</comment>
<reference evidence="19" key="1">
    <citation type="journal article" date="2021" name="bioRxiv">
        <title>Whole Genome Assembly and Annotation of Northern Wild Rice, Zizania palustris L., Supports a Whole Genome Duplication in the Zizania Genus.</title>
        <authorList>
            <person name="Haas M."/>
            <person name="Kono T."/>
            <person name="Macchietto M."/>
            <person name="Millas R."/>
            <person name="McGilp L."/>
            <person name="Shao M."/>
            <person name="Duquette J."/>
            <person name="Hirsch C.N."/>
            <person name="Kimball J."/>
        </authorList>
    </citation>
    <scope>NUCLEOTIDE SEQUENCE</scope>
    <source>
        <tissue evidence="19">Fresh leaf tissue</tissue>
    </source>
</reference>
<evidence type="ECO:0000256" key="11">
    <source>
        <dbReference type="ARBA" id="ARBA00022842"/>
    </source>
</evidence>
<dbReference type="Pfam" id="PF16953">
    <property type="entry name" value="PRORP"/>
    <property type="match status" value="1"/>
</dbReference>